<dbReference type="AlphaFoldDB" id="A0A4S2HBV8"/>
<dbReference type="EMBL" id="SRXV01000002">
    <property type="protein sequence ID" value="TGY93151.1"/>
    <property type="molecule type" value="Genomic_DNA"/>
</dbReference>
<evidence type="ECO:0000313" key="1">
    <source>
        <dbReference type="EMBL" id="TGY93151.1"/>
    </source>
</evidence>
<proteinExistence type="predicted"/>
<dbReference type="RefSeq" id="WP_135944868.1">
    <property type="nucleotide sequence ID" value="NZ_BMEI01000002.1"/>
</dbReference>
<name>A0A4S2HBV8_9PROT</name>
<reference evidence="1 2" key="1">
    <citation type="journal article" date="2013" name="Int. J. Syst. Evol. Microbiol.">
        <title>Marinicauda pacifica gen. nov., sp. nov., a prosthecate alphaproteobacterium of the family Hyphomonadaceae isolated from deep seawater.</title>
        <authorList>
            <person name="Zhang X.Y."/>
            <person name="Li G.W."/>
            <person name="Wang C.S."/>
            <person name="Zhang Y.J."/>
            <person name="Xu X.W."/>
            <person name="Li H."/>
            <person name="Liu A."/>
            <person name="Liu C."/>
            <person name="Xie B.B."/>
            <person name="Qin Q.L."/>
            <person name="Xu Z."/>
            <person name="Chen X.L."/>
            <person name="Zhou B.C."/>
            <person name="Zhang Y.Z."/>
        </authorList>
    </citation>
    <scope>NUCLEOTIDE SEQUENCE [LARGE SCALE GENOMIC DNA]</scope>
    <source>
        <strain evidence="1 2">P-1 km-3</strain>
    </source>
</reference>
<dbReference type="Proteomes" id="UP000305451">
    <property type="component" value="Unassembled WGS sequence"/>
</dbReference>
<dbReference type="InterPro" id="IPR013320">
    <property type="entry name" value="ConA-like_dom_sf"/>
</dbReference>
<sequence>MRLGLATGLPAAAADRLAPCLEGMSGPRALLHEAARTGLVLNFTGGRDRHAVRGRVYDTIADLPGAVLGAAAPRLTPQGLRVDGPEDTISLTDLPALGFDPLQPFTLMVEWNLPALTGLQAALTIDDGTTSNRWPQIWAHNAGNAQVFTSSSVGPLQGVLSSTVLQGRSRLAVSLRANSISGSINGGSIIVDPEIDRPVGLANMRLGARASDGYLNGSLAAIAIWTAPLDEGRLEFIAGH</sequence>
<gene>
    <name evidence="1" type="ORF">E5162_08805</name>
</gene>
<organism evidence="1 2">
    <name type="scientific">Marinicauda pacifica</name>
    <dbReference type="NCBI Taxonomy" id="1133559"/>
    <lineage>
        <taxon>Bacteria</taxon>
        <taxon>Pseudomonadati</taxon>
        <taxon>Pseudomonadota</taxon>
        <taxon>Alphaproteobacteria</taxon>
        <taxon>Maricaulales</taxon>
        <taxon>Maricaulaceae</taxon>
        <taxon>Marinicauda</taxon>
    </lineage>
</organism>
<accession>A0A4S2HBV8</accession>
<evidence type="ECO:0000313" key="2">
    <source>
        <dbReference type="Proteomes" id="UP000305451"/>
    </source>
</evidence>
<keyword evidence="2" id="KW-1185">Reference proteome</keyword>
<protein>
    <submittedName>
        <fullName evidence="1">Uncharacterized protein</fullName>
    </submittedName>
</protein>
<comment type="caution">
    <text evidence="1">The sequence shown here is derived from an EMBL/GenBank/DDBJ whole genome shotgun (WGS) entry which is preliminary data.</text>
</comment>
<dbReference type="SUPFAM" id="SSF49899">
    <property type="entry name" value="Concanavalin A-like lectins/glucanases"/>
    <property type="match status" value="1"/>
</dbReference>